<gene>
    <name evidence="4" type="ORF">BAA01_03685</name>
</gene>
<name>A0A1Y3PT67_9BACI</name>
<reference evidence="5" key="1">
    <citation type="submission" date="2016-06" db="EMBL/GenBank/DDBJ databases">
        <authorList>
            <person name="Nascimento L."/>
            <person name="Pereira R.V."/>
            <person name="Martins L.F."/>
            <person name="Quaggio R.B."/>
            <person name="Silva A.M."/>
            <person name="Setubal J.C."/>
        </authorList>
    </citation>
    <scope>NUCLEOTIDE SEQUENCE [LARGE SCALE GENOMIC DNA]</scope>
</reference>
<dbReference type="SMART" id="SM00278">
    <property type="entry name" value="HhH1"/>
    <property type="match status" value="2"/>
</dbReference>
<keyword evidence="2" id="KW-0472">Membrane</keyword>
<evidence type="ECO:0000256" key="2">
    <source>
        <dbReference type="SAM" id="Phobius"/>
    </source>
</evidence>
<dbReference type="Gene3D" id="3.10.560.10">
    <property type="entry name" value="Outer membrane lipoprotein wza domain like"/>
    <property type="match status" value="1"/>
</dbReference>
<feature type="region of interest" description="Disordered" evidence="1">
    <location>
        <begin position="37"/>
        <end position="65"/>
    </location>
</feature>
<feature type="compositionally biased region" description="Polar residues" evidence="1">
    <location>
        <begin position="128"/>
        <end position="144"/>
    </location>
</feature>
<feature type="domain" description="Helix-hairpin-helix DNA-binding motif class 1" evidence="3">
    <location>
        <begin position="162"/>
        <end position="181"/>
    </location>
</feature>
<dbReference type="Gene3D" id="1.10.150.280">
    <property type="entry name" value="AF1531-like domain"/>
    <property type="match status" value="1"/>
</dbReference>
<keyword evidence="2" id="KW-1133">Transmembrane helix</keyword>
<dbReference type="InterPro" id="IPR003583">
    <property type="entry name" value="Hlx-hairpin-Hlx_DNA-bd_motif"/>
</dbReference>
<dbReference type="GO" id="GO:0015627">
    <property type="term" value="C:type II protein secretion system complex"/>
    <property type="evidence" value="ECO:0007669"/>
    <property type="project" value="TreeGrafter"/>
</dbReference>
<dbReference type="GO" id="GO:0006281">
    <property type="term" value="P:DNA repair"/>
    <property type="evidence" value="ECO:0007669"/>
    <property type="project" value="InterPro"/>
</dbReference>
<dbReference type="InterPro" id="IPR019554">
    <property type="entry name" value="Soluble_ligand-bd"/>
</dbReference>
<feature type="compositionally biased region" description="Polar residues" evidence="1">
    <location>
        <begin position="50"/>
        <end position="60"/>
    </location>
</feature>
<accession>A0A1Y3PT67</accession>
<evidence type="ECO:0000256" key="1">
    <source>
        <dbReference type="SAM" id="MobiDB-lite"/>
    </source>
</evidence>
<dbReference type="InterPro" id="IPR004509">
    <property type="entry name" value="Competence_ComEA_HhH"/>
</dbReference>
<dbReference type="Pfam" id="PF10531">
    <property type="entry name" value="SLBB"/>
    <property type="match status" value="1"/>
</dbReference>
<proteinExistence type="predicted"/>
<dbReference type="PANTHER" id="PTHR21180">
    <property type="entry name" value="ENDONUCLEASE/EXONUCLEASE/PHOSPHATASE FAMILY DOMAIN-CONTAINING PROTEIN 1"/>
    <property type="match status" value="1"/>
</dbReference>
<dbReference type="AlphaFoldDB" id="A0A1Y3PT67"/>
<dbReference type="GO" id="GO:0003677">
    <property type="term" value="F:DNA binding"/>
    <property type="evidence" value="ECO:0007669"/>
    <property type="project" value="InterPro"/>
</dbReference>
<keyword evidence="2" id="KW-0812">Transmembrane</keyword>
<dbReference type="PANTHER" id="PTHR21180:SF32">
    <property type="entry name" value="ENDONUCLEASE_EXONUCLEASE_PHOSPHATASE FAMILY DOMAIN-CONTAINING PROTEIN 1"/>
    <property type="match status" value="1"/>
</dbReference>
<comment type="caution">
    <text evidence="4">The sequence shown here is derived from an EMBL/GenBank/DDBJ whole genome shotgun (WGS) entry which is preliminary data.</text>
</comment>
<evidence type="ECO:0000259" key="3">
    <source>
        <dbReference type="SMART" id="SM00278"/>
    </source>
</evidence>
<dbReference type="GO" id="GO:0015628">
    <property type="term" value="P:protein secretion by the type II secretion system"/>
    <property type="evidence" value="ECO:0007669"/>
    <property type="project" value="TreeGrafter"/>
</dbReference>
<protein>
    <recommendedName>
        <fullName evidence="3">Helix-hairpin-helix DNA-binding motif class 1 domain-containing protein</fullName>
    </recommendedName>
</protein>
<sequence>MRWSEREKRLGILLLLSGLVLVSLILYQQFGRDPAPPMTFPAYQEEQDSTQEPASGQSNQPEPPVAPVVVDVKGAVKHPGVYSLPAGARVVDAIERAGGLLEEADPDRINLAQPLTDGMAFRVPFQGEQDNPPSEPSVAQSAGVSGSLPGAGKVNINTATEAELDTLPGIGPAKAAAIVKYREEHGPFQEIGHLTRVPGIGEKTFQNLQDLITVH</sequence>
<feature type="domain" description="Helix-hairpin-helix DNA-binding motif class 1" evidence="3">
    <location>
        <begin position="192"/>
        <end position="211"/>
    </location>
</feature>
<organism evidence="4 5">
    <name type="scientific">Bacillus thermozeamaize</name>
    <dbReference type="NCBI Taxonomy" id="230954"/>
    <lineage>
        <taxon>Bacteria</taxon>
        <taxon>Bacillati</taxon>
        <taxon>Bacillota</taxon>
        <taxon>Bacilli</taxon>
        <taxon>Bacillales</taxon>
        <taxon>Bacillaceae</taxon>
        <taxon>Bacillus</taxon>
    </lineage>
</organism>
<dbReference type="InterPro" id="IPR010994">
    <property type="entry name" value="RuvA_2-like"/>
</dbReference>
<dbReference type="Pfam" id="PF12836">
    <property type="entry name" value="HHH_3"/>
    <property type="match status" value="1"/>
</dbReference>
<dbReference type="SUPFAM" id="SSF47781">
    <property type="entry name" value="RuvA domain 2-like"/>
    <property type="match status" value="1"/>
</dbReference>
<feature type="region of interest" description="Disordered" evidence="1">
    <location>
        <begin position="126"/>
        <end position="146"/>
    </location>
</feature>
<evidence type="ECO:0000313" key="5">
    <source>
        <dbReference type="Proteomes" id="UP000196475"/>
    </source>
</evidence>
<dbReference type="NCBIfam" id="TIGR00426">
    <property type="entry name" value="competence protein ComEA helix-hairpin-helix repeat region"/>
    <property type="match status" value="1"/>
</dbReference>
<dbReference type="Proteomes" id="UP000196475">
    <property type="component" value="Unassembled WGS sequence"/>
</dbReference>
<feature type="transmembrane region" description="Helical" evidence="2">
    <location>
        <begin position="12"/>
        <end position="30"/>
    </location>
</feature>
<dbReference type="InterPro" id="IPR051675">
    <property type="entry name" value="Endo/Exo/Phosphatase_dom_1"/>
</dbReference>
<evidence type="ECO:0000313" key="4">
    <source>
        <dbReference type="EMBL" id="OUM89337.1"/>
    </source>
</evidence>
<dbReference type="EMBL" id="LZRT01000045">
    <property type="protein sequence ID" value="OUM89337.1"/>
    <property type="molecule type" value="Genomic_DNA"/>
</dbReference>